<evidence type="ECO:0000313" key="3">
    <source>
        <dbReference type="EMBL" id="CAA9217560.1"/>
    </source>
</evidence>
<evidence type="ECO:0000259" key="2">
    <source>
        <dbReference type="SMART" id="SM00829"/>
    </source>
</evidence>
<dbReference type="InterPro" id="IPR013154">
    <property type="entry name" value="ADH-like_N"/>
</dbReference>
<dbReference type="InterPro" id="IPR050700">
    <property type="entry name" value="YIM1/Zinc_Alcohol_DH_Fams"/>
</dbReference>
<dbReference type="Pfam" id="PF08240">
    <property type="entry name" value="ADH_N"/>
    <property type="match status" value="1"/>
</dbReference>
<dbReference type="Gene3D" id="3.40.50.720">
    <property type="entry name" value="NAD(P)-binding Rossmann-like Domain"/>
    <property type="match status" value="1"/>
</dbReference>
<dbReference type="InterPro" id="IPR011032">
    <property type="entry name" value="GroES-like_sf"/>
</dbReference>
<dbReference type="SMART" id="SM00829">
    <property type="entry name" value="PKS_ER"/>
    <property type="match status" value="1"/>
</dbReference>
<dbReference type="PROSITE" id="PS01162">
    <property type="entry name" value="QOR_ZETA_CRYSTAL"/>
    <property type="match status" value="1"/>
</dbReference>
<dbReference type="Pfam" id="PF00107">
    <property type="entry name" value="ADH_zinc_N"/>
    <property type="match status" value="1"/>
</dbReference>
<dbReference type="SUPFAM" id="SSF50129">
    <property type="entry name" value="GroES-like"/>
    <property type="match status" value="1"/>
</dbReference>
<dbReference type="EMBL" id="CADCTE010000027">
    <property type="protein sequence ID" value="CAA9217560.1"/>
    <property type="molecule type" value="Genomic_DNA"/>
</dbReference>
<keyword evidence="1" id="KW-0560">Oxidoreductase</keyword>
<sequence>MRVKVSAVALNPMDWKLSSLPDIAQMFGLVLPSGFGHDFAGTVDEVGEAVSQFSVGDRVFGGAVGRASAEYVVVDPAEGTLLHTPDGLEDHIASTLFVPAGAADAALRVIDLADGETVLIGGAAGGVGVLAVQLARLIGANVIGTASPTTFDFLRELGVEPVAYGPGLADRVRSLAPRGVDAAVSLVGTETIDAALALGVTPERISSIDAGPHPPGGARATVGTEAAPGAIERIAQAVASGTITIPIAATFTLEHIRDAVTVQREGHVHGKVVVKL</sequence>
<dbReference type="GO" id="GO:0008270">
    <property type="term" value="F:zinc ion binding"/>
    <property type="evidence" value="ECO:0007669"/>
    <property type="project" value="InterPro"/>
</dbReference>
<dbReference type="Gene3D" id="3.90.180.10">
    <property type="entry name" value="Medium-chain alcohol dehydrogenases, catalytic domain"/>
    <property type="match status" value="1"/>
</dbReference>
<dbReference type="GO" id="GO:0016491">
    <property type="term" value="F:oxidoreductase activity"/>
    <property type="evidence" value="ECO:0007669"/>
    <property type="project" value="UniProtKB-KW"/>
</dbReference>
<dbReference type="CDD" id="cd05289">
    <property type="entry name" value="MDR_like_2"/>
    <property type="match status" value="1"/>
</dbReference>
<gene>
    <name evidence="3" type="ORF">AVDCRST_MAG83-355</name>
</gene>
<dbReference type="PANTHER" id="PTHR11695">
    <property type="entry name" value="ALCOHOL DEHYDROGENASE RELATED"/>
    <property type="match status" value="1"/>
</dbReference>
<dbReference type="SUPFAM" id="SSF51735">
    <property type="entry name" value="NAD(P)-binding Rossmann-fold domains"/>
    <property type="match status" value="1"/>
</dbReference>
<dbReference type="AlphaFoldDB" id="A0A6J4HA14"/>
<dbReference type="InterPro" id="IPR036291">
    <property type="entry name" value="NAD(P)-bd_dom_sf"/>
</dbReference>
<dbReference type="PANTHER" id="PTHR11695:SF294">
    <property type="entry name" value="RETICULON-4-INTERACTING PROTEIN 1, MITOCHONDRIAL"/>
    <property type="match status" value="1"/>
</dbReference>
<organism evidence="3">
    <name type="scientific">uncultured Arthrobacter sp</name>
    <dbReference type="NCBI Taxonomy" id="114050"/>
    <lineage>
        <taxon>Bacteria</taxon>
        <taxon>Bacillati</taxon>
        <taxon>Actinomycetota</taxon>
        <taxon>Actinomycetes</taxon>
        <taxon>Micrococcales</taxon>
        <taxon>Micrococcaceae</taxon>
        <taxon>Arthrobacter</taxon>
        <taxon>environmental samples</taxon>
    </lineage>
</organism>
<dbReference type="InterPro" id="IPR013149">
    <property type="entry name" value="ADH-like_C"/>
</dbReference>
<reference evidence="3" key="1">
    <citation type="submission" date="2020-02" db="EMBL/GenBank/DDBJ databases">
        <authorList>
            <person name="Meier V. D."/>
        </authorList>
    </citation>
    <scope>NUCLEOTIDE SEQUENCE</scope>
    <source>
        <strain evidence="3">AVDCRST_MAG83</strain>
    </source>
</reference>
<evidence type="ECO:0000256" key="1">
    <source>
        <dbReference type="ARBA" id="ARBA00023002"/>
    </source>
</evidence>
<dbReference type="InterPro" id="IPR020843">
    <property type="entry name" value="ER"/>
</dbReference>
<feature type="domain" description="Enoyl reductase (ER)" evidence="2">
    <location>
        <begin position="1"/>
        <end position="274"/>
    </location>
</feature>
<dbReference type="InterPro" id="IPR002364">
    <property type="entry name" value="Quin_OxRdtase/zeta-crystal_CS"/>
</dbReference>
<name>A0A6J4HA14_9MICC</name>
<proteinExistence type="predicted"/>
<accession>A0A6J4HA14</accession>
<protein>
    <recommendedName>
        <fullName evidence="2">Enoyl reductase (ER) domain-containing protein</fullName>
    </recommendedName>
</protein>